<protein>
    <submittedName>
        <fullName evidence="2">Helix-turn-helix domain-containing protein</fullName>
    </submittedName>
</protein>
<evidence type="ECO:0000313" key="2">
    <source>
        <dbReference type="EMBL" id="MFD1940570.1"/>
    </source>
</evidence>
<dbReference type="Pfam" id="PF12728">
    <property type="entry name" value="HTH_17"/>
    <property type="match status" value="1"/>
</dbReference>
<proteinExistence type="predicted"/>
<organism evidence="2 3">
    <name type="scientific">Nonomuraea mangrovi</name>
    <dbReference type="NCBI Taxonomy" id="2316207"/>
    <lineage>
        <taxon>Bacteria</taxon>
        <taxon>Bacillati</taxon>
        <taxon>Actinomycetota</taxon>
        <taxon>Actinomycetes</taxon>
        <taxon>Streptosporangiales</taxon>
        <taxon>Streptosporangiaceae</taxon>
        <taxon>Nonomuraea</taxon>
    </lineage>
</organism>
<dbReference type="RefSeq" id="WP_379583888.1">
    <property type="nucleotide sequence ID" value="NZ_JBHUFV010000130.1"/>
</dbReference>
<dbReference type="NCBIfam" id="TIGR01764">
    <property type="entry name" value="excise"/>
    <property type="match status" value="1"/>
</dbReference>
<name>A0ABW4THZ9_9ACTN</name>
<evidence type="ECO:0000259" key="1">
    <source>
        <dbReference type="Pfam" id="PF12728"/>
    </source>
</evidence>
<evidence type="ECO:0000313" key="3">
    <source>
        <dbReference type="Proteomes" id="UP001597368"/>
    </source>
</evidence>
<comment type="caution">
    <text evidence="2">The sequence shown here is derived from an EMBL/GenBank/DDBJ whole genome shotgun (WGS) entry which is preliminary data.</text>
</comment>
<gene>
    <name evidence="2" type="ORF">ACFSKW_54865</name>
</gene>
<dbReference type="InterPro" id="IPR010093">
    <property type="entry name" value="SinI_DNA-bd"/>
</dbReference>
<sequence>MSPENRYLTIQQACEKLNRSRWTVYRLIEAGDLVAEKKGTARNAPVFITEDSVNAYCDANRLPLAEPVGAKA</sequence>
<dbReference type="Proteomes" id="UP001597368">
    <property type="component" value="Unassembled WGS sequence"/>
</dbReference>
<feature type="domain" description="Helix-turn-helix" evidence="1">
    <location>
        <begin position="7"/>
        <end position="57"/>
    </location>
</feature>
<dbReference type="EMBL" id="JBHUFV010000130">
    <property type="protein sequence ID" value="MFD1940570.1"/>
    <property type="molecule type" value="Genomic_DNA"/>
</dbReference>
<keyword evidence="3" id="KW-1185">Reference proteome</keyword>
<accession>A0ABW4THZ9</accession>
<reference evidence="3" key="1">
    <citation type="journal article" date="2019" name="Int. J. Syst. Evol. Microbiol.">
        <title>The Global Catalogue of Microorganisms (GCM) 10K type strain sequencing project: providing services to taxonomists for standard genome sequencing and annotation.</title>
        <authorList>
            <consortium name="The Broad Institute Genomics Platform"/>
            <consortium name="The Broad Institute Genome Sequencing Center for Infectious Disease"/>
            <person name="Wu L."/>
            <person name="Ma J."/>
        </authorList>
    </citation>
    <scope>NUCLEOTIDE SEQUENCE [LARGE SCALE GENOMIC DNA]</scope>
    <source>
        <strain evidence="3">ICMP 6774ER</strain>
    </source>
</reference>
<dbReference type="InterPro" id="IPR041657">
    <property type="entry name" value="HTH_17"/>
</dbReference>